<dbReference type="PANTHER" id="PTHR39441">
    <property type="entry name" value="DUF2252 DOMAIN-CONTAINING PROTEIN"/>
    <property type="match status" value="1"/>
</dbReference>
<accession>A0A6J7J836</accession>
<reference evidence="1" key="1">
    <citation type="submission" date="2020-05" db="EMBL/GenBank/DDBJ databases">
        <authorList>
            <person name="Chiriac C."/>
            <person name="Salcher M."/>
            <person name="Ghai R."/>
            <person name="Kavagutti S V."/>
        </authorList>
    </citation>
    <scope>NUCLEOTIDE SEQUENCE</scope>
</reference>
<dbReference type="InterPro" id="IPR018721">
    <property type="entry name" value="DUF2252"/>
</dbReference>
<proteinExistence type="predicted"/>
<evidence type="ECO:0000313" key="1">
    <source>
        <dbReference type="EMBL" id="CAB4939508.1"/>
    </source>
</evidence>
<dbReference type="AlphaFoldDB" id="A0A6J7J836"/>
<dbReference type="Pfam" id="PF10009">
    <property type="entry name" value="DUF2252"/>
    <property type="match status" value="1"/>
</dbReference>
<name>A0A6J7J836_9ZZZZ</name>
<dbReference type="EMBL" id="CAFBND010000030">
    <property type="protein sequence ID" value="CAB4939508.1"/>
    <property type="molecule type" value="Genomic_DNA"/>
</dbReference>
<evidence type="ECO:0000313" key="2">
    <source>
        <dbReference type="EMBL" id="CAB5033409.1"/>
    </source>
</evidence>
<dbReference type="EMBL" id="CAFBPU010000023">
    <property type="protein sequence ID" value="CAB5033409.1"/>
    <property type="molecule type" value="Genomic_DNA"/>
</dbReference>
<gene>
    <name evidence="1" type="ORF">UFOPK3752_00967</name>
    <name evidence="2" type="ORF">UFOPK4150_01248</name>
</gene>
<organism evidence="1">
    <name type="scientific">freshwater metagenome</name>
    <dbReference type="NCBI Taxonomy" id="449393"/>
    <lineage>
        <taxon>unclassified sequences</taxon>
        <taxon>metagenomes</taxon>
        <taxon>ecological metagenomes</taxon>
    </lineage>
</organism>
<protein>
    <submittedName>
        <fullName evidence="1">Unannotated protein</fullName>
    </submittedName>
</protein>
<sequence length="483" mass="53247">MTRATHSSASPLTDLAGLPPVVTPAERAAAGKAVRTRVPRSTFASFTLAADRPDPIDLLLEQAVTREPDLIPIRHSRMAASPFAFFRGAALPMAADLASMPNSGLRVQLCGDAHLLNFGIFGTPERRLVFDINDFDETSPGPFEWDVMRLAASLVLAARERGDKQDFINKLVLSTVAAYRESMASFAKMSNLDVWYSLFDVDQLFSELGGASHAHAGTFDERSMRKVRRRDSVMAAERTTETVGGELRFVSNPPLQVPDSSIIDSLYSYSLGQVHTNAELYRRSLSPERRYLFDDYRMVDSARRVVGVGSVGTRCYIVLLLGRDSKDPLILQVKEAQASVLERFAGKGAFSNHGERVVVGQKLTQSASDLFLGWTTMMMPDAGHRYFYLRQFRDWKASIDYTQLNGEGFLYYSRLCAWALAKAHARSGDQIAISAYLGSGTSFDKAVLEFSLAYADQTLVDHQSLVDAIASGREGVTSVPEIV</sequence>
<dbReference type="PANTHER" id="PTHR39441:SF1">
    <property type="entry name" value="DUF2252 DOMAIN-CONTAINING PROTEIN"/>
    <property type="match status" value="1"/>
</dbReference>